<dbReference type="Proteomes" id="UP001055013">
    <property type="component" value="Unassembled WGS sequence"/>
</dbReference>
<sequence length="62" mass="6580">MSQIEECVDAFGKPLEDLIASGKDPVFIISALGEIALRVAKSDPEHGATALRALITVLDPFV</sequence>
<evidence type="ECO:0000313" key="1">
    <source>
        <dbReference type="EMBL" id="GJH22782.1"/>
    </source>
</evidence>
<dbReference type="EMBL" id="BPUR01000052">
    <property type="protein sequence ID" value="GJH22782.1"/>
    <property type="molecule type" value="Genomic_DNA"/>
</dbReference>
<name>A0ACB5R6F2_9BURK</name>
<accession>A0ACB5R6F2</accession>
<gene>
    <name evidence="1" type="ORF">CBA19CS22_39590</name>
</gene>
<organism evidence="1 2">
    <name type="scientific">Caballeronia novacaledonica</name>
    <dbReference type="NCBI Taxonomy" id="1544861"/>
    <lineage>
        <taxon>Bacteria</taxon>
        <taxon>Pseudomonadati</taxon>
        <taxon>Pseudomonadota</taxon>
        <taxon>Betaproteobacteria</taxon>
        <taxon>Burkholderiales</taxon>
        <taxon>Burkholderiaceae</taxon>
        <taxon>Caballeronia</taxon>
    </lineage>
</organism>
<comment type="caution">
    <text evidence="1">The sequence shown here is derived from an EMBL/GenBank/DDBJ whole genome shotgun (WGS) entry which is preliminary data.</text>
</comment>
<keyword evidence="2" id="KW-1185">Reference proteome</keyword>
<protein>
    <submittedName>
        <fullName evidence="1">Uncharacterized protein</fullName>
    </submittedName>
</protein>
<evidence type="ECO:0000313" key="2">
    <source>
        <dbReference type="Proteomes" id="UP001055013"/>
    </source>
</evidence>
<reference evidence="1" key="1">
    <citation type="submission" date="2021-09" db="EMBL/GenBank/DDBJ databases">
        <title>Isolation and characterization of 3-chlorobenzoate degrading bacteria from soils in Shizuoka.</title>
        <authorList>
            <person name="Ifat A."/>
            <person name="Ogawa N."/>
            <person name="Kimbara K."/>
            <person name="Moriuchi R."/>
            <person name="Dohra H."/>
            <person name="Shintani M."/>
        </authorList>
    </citation>
    <scope>NUCLEOTIDE SEQUENCE</scope>
    <source>
        <strain evidence="1">19CS2-2</strain>
    </source>
</reference>
<proteinExistence type="predicted"/>